<sequence>MAASLTYPEAIVIGLLQGVTELFPVSSLGHSVLLPAVIGGRWARDLSMSADQSPYLAFVVAVHVATAVALVWFFRSDWVRIVRGLISSVRTRSITNADERLAWLLIVATIPVGLVGLALEHTVRTALGRPLPASVFLIVNGILLASVERLRSRQRNVPVLVGADGTYASSAATGSGDGVSAGNGGIESDHRIANQSWRQALLIGSAQILALLPGISRSGSTIGAGLLRGLSHEDSARFAFLLATPVIAAAGVLKLPELAGPEGHGILGPVLAGSLVAGVAAYVSLRFLTKYFETRTLNPFAIYCVIAGAAGVVWSLAG</sequence>
<dbReference type="EC" id="3.6.1.27" evidence="3 17"/>
<evidence type="ECO:0000256" key="5">
    <source>
        <dbReference type="ARBA" id="ARBA00022475"/>
    </source>
</evidence>
<feature type="transmembrane region" description="Helical" evidence="17">
    <location>
        <begin position="101"/>
        <end position="119"/>
    </location>
</feature>
<dbReference type="GO" id="GO:0050380">
    <property type="term" value="F:undecaprenyl-diphosphatase activity"/>
    <property type="evidence" value="ECO:0007669"/>
    <property type="project" value="UniProtKB-EC"/>
</dbReference>
<keyword evidence="9 17" id="KW-0573">Peptidoglycan synthesis</keyword>
<dbReference type="HAMAP" id="MF_01006">
    <property type="entry name" value="Undec_diphosphatase"/>
    <property type="match status" value="1"/>
</dbReference>
<feature type="transmembrane region" description="Helical" evidence="17">
    <location>
        <begin position="300"/>
        <end position="317"/>
    </location>
</feature>
<name>A0ABW6WBD9_9ACTN</name>
<evidence type="ECO:0000256" key="4">
    <source>
        <dbReference type="ARBA" id="ARBA00021581"/>
    </source>
</evidence>
<keyword evidence="13 17" id="KW-0961">Cell wall biogenesis/degradation</keyword>
<keyword evidence="6 17" id="KW-0812">Transmembrane</keyword>
<evidence type="ECO:0000256" key="11">
    <source>
        <dbReference type="ARBA" id="ARBA00023136"/>
    </source>
</evidence>
<feature type="transmembrane region" description="Helical" evidence="17">
    <location>
        <begin position="131"/>
        <end position="147"/>
    </location>
</feature>
<comment type="miscellaneous">
    <text evidence="17">Bacitracin is thought to be involved in the inhibition of peptidoglycan synthesis by sequestering undecaprenyl diphosphate, thereby reducing the pool of lipid carrier available.</text>
</comment>
<evidence type="ECO:0000256" key="1">
    <source>
        <dbReference type="ARBA" id="ARBA00004651"/>
    </source>
</evidence>
<evidence type="ECO:0000256" key="2">
    <source>
        <dbReference type="ARBA" id="ARBA00010621"/>
    </source>
</evidence>
<feature type="transmembrane region" description="Helical" evidence="17">
    <location>
        <begin position="238"/>
        <end position="255"/>
    </location>
</feature>
<evidence type="ECO:0000256" key="9">
    <source>
        <dbReference type="ARBA" id="ARBA00022984"/>
    </source>
</evidence>
<evidence type="ECO:0000313" key="18">
    <source>
        <dbReference type="EMBL" id="MFF5290634.1"/>
    </source>
</evidence>
<evidence type="ECO:0000256" key="10">
    <source>
        <dbReference type="ARBA" id="ARBA00022989"/>
    </source>
</evidence>
<feature type="transmembrane region" description="Helical" evidence="17">
    <location>
        <begin position="55"/>
        <end position="74"/>
    </location>
</feature>
<evidence type="ECO:0000256" key="16">
    <source>
        <dbReference type="ARBA" id="ARBA00047594"/>
    </source>
</evidence>
<evidence type="ECO:0000256" key="7">
    <source>
        <dbReference type="ARBA" id="ARBA00022801"/>
    </source>
</evidence>
<keyword evidence="8 17" id="KW-0133">Cell shape</keyword>
<dbReference type="EMBL" id="JBIAZU010000002">
    <property type="protein sequence ID" value="MFF5290634.1"/>
    <property type="molecule type" value="Genomic_DNA"/>
</dbReference>
<comment type="subcellular location">
    <subcellularLocation>
        <location evidence="1 17">Cell membrane</location>
        <topology evidence="1 17">Multi-pass membrane protein</topology>
    </subcellularLocation>
</comment>
<evidence type="ECO:0000256" key="14">
    <source>
        <dbReference type="ARBA" id="ARBA00032707"/>
    </source>
</evidence>
<dbReference type="PANTHER" id="PTHR30622">
    <property type="entry name" value="UNDECAPRENYL-DIPHOSPHATASE"/>
    <property type="match status" value="1"/>
</dbReference>
<comment type="caution">
    <text evidence="18">The sequence shown here is derived from an EMBL/GenBank/DDBJ whole genome shotgun (WGS) entry which is preliminary data.</text>
</comment>
<evidence type="ECO:0000256" key="6">
    <source>
        <dbReference type="ARBA" id="ARBA00022692"/>
    </source>
</evidence>
<keyword evidence="5 17" id="KW-1003">Cell membrane</keyword>
<gene>
    <name evidence="17" type="primary">uppP</name>
    <name evidence="18" type="ORF">ACFY35_14405</name>
</gene>
<organism evidence="18 19">
    <name type="scientific">Paractinoplanes globisporus</name>
    <dbReference type="NCBI Taxonomy" id="113565"/>
    <lineage>
        <taxon>Bacteria</taxon>
        <taxon>Bacillati</taxon>
        <taxon>Actinomycetota</taxon>
        <taxon>Actinomycetes</taxon>
        <taxon>Micromonosporales</taxon>
        <taxon>Micromonosporaceae</taxon>
        <taxon>Paractinoplanes</taxon>
    </lineage>
</organism>
<comment type="similarity">
    <text evidence="2 17">Belongs to the UppP family.</text>
</comment>
<evidence type="ECO:0000256" key="8">
    <source>
        <dbReference type="ARBA" id="ARBA00022960"/>
    </source>
</evidence>
<dbReference type="InterPro" id="IPR003824">
    <property type="entry name" value="UppP"/>
</dbReference>
<comment type="function">
    <text evidence="17">Catalyzes the dephosphorylation of undecaprenyl diphosphate (UPP). Confers resistance to bacitracin.</text>
</comment>
<accession>A0ABW6WBD9</accession>
<evidence type="ECO:0000313" key="19">
    <source>
        <dbReference type="Proteomes" id="UP001602245"/>
    </source>
</evidence>
<evidence type="ECO:0000256" key="13">
    <source>
        <dbReference type="ARBA" id="ARBA00023316"/>
    </source>
</evidence>
<keyword evidence="19" id="KW-1185">Reference proteome</keyword>
<dbReference type="Proteomes" id="UP001602245">
    <property type="component" value="Unassembled WGS sequence"/>
</dbReference>
<evidence type="ECO:0000256" key="17">
    <source>
        <dbReference type="HAMAP-Rule" id="MF_01006"/>
    </source>
</evidence>
<proteinExistence type="inferred from homology"/>
<keyword evidence="7 17" id="KW-0378">Hydrolase</keyword>
<dbReference type="NCBIfam" id="NF001395">
    <property type="entry name" value="PRK00281.3-1"/>
    <property type="match status" value="1"/>
</dbReference>
<dbReference type="RefSeq" id="WP_020510376.1">
    <property type="nucleotide sequence ID" value="NZ_JBIAZU010000002.1"/>
</dbReference>
<evidence type="ECO:0000256" key="3">
    <source>
        <dbReference type="ARBA" id="ARBA00012374"/>
    </source>
</evidence>
<dbReference type="Pfam" id="PF02673">
    <property type="entry name" value="BacA"/>
    <property type="match status" value="1"/>
</dbReference>
<dbReference type="PANTHER" id="PTHR30622:SF4">
    <property type="entry name" value="UNDECAPRENYL-DIPHOSPHATASE"/>
    <property type="match status" value="1"/>
</dbReference>
<keyword evidence="12 17" id="KW-0046">Antibiotic resistance</keyword>
<reference evidence="18 19" key="1">
    <citation type="submission" date="2024-10" db="EMBL/GenBank/DDBJ databases">
        <title>The Natural Products Discovery Center: Release of the First 8490 Sequenced Strains for Exploring Actinobacteria Biosynthetic Diversity.</title>
        <authorList>
            <person name="Kalkreuter E."/>
            <person name="Kautsar S.A."/>
            <person name="Yang D."/>
            <person name="Bader C.D."/>
            <person name="Teijaro C.N."/>
            <person name="Fluegel L."/>
            <person name="Davis C.M."/>
            <person name="Simpson J.R."/>
            <person name="Lauterbach L."/>
            <person name="Steele A.D."/>
            <person name="Gui C."/>
            <person name="Meng S."/>
            <person name="Li G."/>
            <person name="Viehrig K."/>
            <person name="Ye F."/>
            <person name="Su P."/>
            <person name="Kiefer A.F."/>
            <person name="Nichols A."/>
            <person name="Cepeda A.J."/>
            <person name="Yan W."/>
            <person name="Fan B."/>
            <person name="Jiang Y."/>
            <person name="Adhikari A."/>
            <person name="Zheng C.-J."/>
            <person name="Schuster L."/>
            <person name="Cowan T.M."/>
            <person name="Smanski M.J."/>
            <person name="Chevrette M.G."/>
            <person name="De Carvalho L.P.S."/>
            <person name="Shen B."/>
        </authorList>
    </citation>
    <scope>NUCLEOTIDE SEQUENCE [LARGE SCALE GENOMIC DNA]</scope>
    <source>
        <strain evidence="18 19">NPDC000087</strain>
    </source>
</reference>
<protein>
    <recommendedName>
        <fullName evidence="4 17">Undecaprenyl-diphosphatase</fullName>
        <ecNumber evidence="3 17">3.6.1.27</ecNumber>
    </recommendedName>
    <alternativeName>
        <fullName evidence="15 17">Bacitracin resistance protein</fullName>
    </alternativeName>
    <alternativeName>
        <fullName evidence="14 17">Undecaprenyl pyrophosphate phosphatase</fullName>
    </alternativeName>
</protein>
<keyword evidence="10 17" id="KW-1133">Transmembrane helix</keyword>
<keyword evidence="11 17" id="KW-0472">Membrane</keyword>
<evidence type="ECO:0000256" key="12">
    <source>
        <dbReference type="ARBA" id="ARBA00023251"/>
    </source>
</evidence>
<comment type="catalytic activity">
    <reaction evidence="16 17">
        <text>di-trans,octa-cis-undecaprenyl diphosphate + H2O = di-trans,octa-cis-undecaprenyl phosphate + phosphate + H(+)</text>
        <dbReference type="Rhea" id="RHEA:28094"/>
        <dbReference type="ChEBI" id="CHEBI:15377"/>
        <dbReference type="ChEBI" id="CHEBI:15378"/>
        <dbReference type="ChEBI" id="CHEBI:43474"/>
        <dbReference type="ChEBI" id="CHEBI:58405"/>
        <dbReference type="ChEBI" id="CHEBI:60392"/>
        <dbReference type="EC" id="3.6.1.27"/>
    </reaction>
</comment>
<feature type="transmembrane region" description="Helical" evidence="17">
    <location>
        <begin position="267"/>
        <end position="288"/>
    </location>
</feature>
<evidence type="ECO:0000256" key="15">
    <source>
        <dbReference type="ARBA" id="ARBA00032932"/>
    </source>
</evidence>